<evidence type="ECO:0000313" key="1">
    <source>
        <dbReference type="EMBL" id="CAH0545640.1"/>
    </source>
</evidence>
<proteinExistence type="predicted"/>
<dbReference type="EMBL" id="OV121132">
    <property type="protein sequence ID" value="CAH0545640.1"/>
    <property type="molecule type" value="Genomic_DNA"/>
</dbReference>
<dbReference type="Proteomes" id="UP001154078">
    <property type="component" value="Chromosome 1"/>
</dbReference>
<organism evidence="1 2">
    <name type="scientific">Brassicogethes aeneus</name>
    <name type="common">Rape pollen beetle</name>
    <name type="synonym">Meligethes aeneus</name>
    <dbReference type="NCBI Taxonomy" id="1431903"/>
    <lineage>
        <taxon>Eukaryota</taxon>
        <taxon>Metazoa</taxon>
        <taxon>Ecdysozoa</taxon>
        <taxon>Arthropoda</taxon>
        <taxon>Hexapoda</taxon>
        <taxon>Insecta</taxon>
        <taxon>Pterygota</taxon>
        <taxon>Neoptera</taxon>
        <taxon>Endopterygota</taxon>
        <taxon>Coleoptera</taxon>
        <taxon>Polyphaga</taxon>
        <taxon>Cucujiformia</taxon>
        <taxon>Nitidulidae</taxon>
        <taxon>Meligethinae</taxon>
        <taxon>Brassicogethes</taxon>
    </lineage>
</organism>
<dbReference type="OrthoDB" id="686784at2759"/>
<reference evidence="1" key="1">
    <citation type="submission" date="2021-12" db="EMBL/GenBank/DDBJ databases">
        <authorList>
            <person name="King R."/>
        </authorList>
    </citation>
    <scope>NUCLEOTIDE SEQUENCE</scope>
</reference>
<protein>
    <submittedName>
        <fullName evidence="1">Uncharacterized protein</fullName>
    </submittedName>
</protein>
<evidence type="ECO:0000313" key="2">
    <source>
        <dbReference type="Proteomes" id="UP001154078"/>
    </source>
</evidence>
<keyword evidence="2" id="KW-1185">Reference proteome</keyword>
<accession>A0A9P0AR70</accession>
<sequence>MDQFVTTYRKDYVNQNVHNTSLKTKDDFFRQYYLSGNPKCSCHCAQRVQEELLNPENAVAKPGLQSTKFTHPGVFLKNLKEKFPDIFKCLAKAPQVDVIARVNRDRLRSTYEVDYCKVKEHVPGGDRKALCRKMTCTSRKRKCPYSYDNFLTP</sequence>
<dbReference type="AlphaFoldDB" id="A0A9P0AR70"/>
<name>A0A9P0AR70_BRAAE</name>
<gene>
    <name evidence="1" type="ORF">MELIAE_LOCUS10</name>
</gene>